<keyword evidence="2 3" id="KW-0472">Membrane</keyword>
<dbReference type="GO" id="GO:0036503">
    <property type="term" value="P:ERAD pathway"/>
    <property type="evidence" value="ECO:0007669"/>
    <property type="project" value="TreeGrafter"/>
</dbReference>
<sequence length="399" mass="45640">MASDLTYSQLVNFYDRSFILSNNRLLSTSLFVLYLPIGLALLIIRFVLLLLLYTVATAVPSLNTNPKFINLVSLVLGIFTQTDSVTSTKDFIRSEQIFVSNHITCFDHISIKSLLNKIYSVESADYLNKESFFLAQILKQSISAKKIDSFSKQILYFPEKLATNGTFKLLKFDFGCIKDSPMDIKPICLRCSRPFPFSTLSVNPIESNQLINLILFLFSPVTIFKVDFSLEKQSRQSDEPIERFAQKVGQSIASKLGLNLCDFDSQDFESVWNQHQNQAEAKNDQNGRLALQIKQILPDVTIETIEQHIRLSSSLDIDTVMASILDSDSQESSLLRSESTPVVNQPRLVLPSSKSNIFPTRKERKNISFEERKFELVNEARKRYLSRDYNQTDFKHNFF</sequence>
<dbReference type="PANTHER" id="PTHR15486">
    <property type="entry name" value="ANCIENT UBIQUITOUS PROTEIN"/>
    <property type="match status" value="1"/>
</dbReference>
<dbReference type="AlphaFoldDB" id="A0A3M7SIN0"/>
<feature type="transmembrane region" description="Helical" evidence="3">
    <location>
        <begin position="31"/>
        <end position="56"/>
    </location>
</feature>
<evidence type="ECO:0000313" key="4">
    <source>
        <dbReference type="EMBL" id="RNA35589.1"/>
    </source>
</evidence>
<reference evidence="4 5" key="1">
    <citation type="journal article" date="2018" name="Sci. Rep.">
        <title>Genomic signatures of local adaptation to the degree of environmental predictability in rotifers.</title>
        <authorList>
            <person name="Franch-Gras L."/>
            <person name="Hahn C."/>
            <person name="Garcia-Roger E.M."/>
            <person name="Carmona M.J."/>
            <person name="Serra M."/>
            <person name="Gomez A."/>
        </authorList>
    </citation>
    <scope>NUCLEOTIDE SEQUENCE [LARGE SCALE GENOMIC DNA]</scope>
    <source>
        <strain evidence="4">HYR1</strain>
    </source>
</reference>
<keyword evidence="3" id="KW-1133">Transmembrane helix</keyword>
<name>A0A3M7SIN0_BRAPC</name>
<proteinExistence type="predicted"/>
<dbReference type="OrthoDB" id="1854593at2759"/>
<keyword evidence="3" id="KW-0812">Transmembrane</keyword>
<comment type="subcellular location">
    <subcellularLocation>
        <location evidence="1">Membrane</location>
    </subcellularLocation>
</comment>
<evidence type="ECO:0000256" key="3">
    <source>
        <dbReference type="SAM" id="Phobius"/>
    </source>
</evidence>
<dbReference type="PANTHER" id="PTHR15486:SF96">
    <property type="entry name" value="LIPID DROPLET-REGULATING VLDL ASSEMBLY FACTOR AUP1"/>
    <property type="match status" value="1"/>
</dbReference>
<evidence type="ECO:0000256" key="1">
    <source>
        <dbReference type="ARBA" id="ARBA00004370"/>
    </source>
</evidence>
<protein>
    <submittedName>
        <fullName evidence="4">Ancient ubiquitous 1</fullName>
    </submittedName>
</protein>
<evidence type="ECO:0000313" key="5">
    <source>
        <dbReference type="Proteomes" id="UP000276133"/>
    </source>
</evidence>
<accession>A0A3M7SIN0</accession>
<comment type="caution">
    <text evidence="4">The sequence shown here is derived from an EMBL/GenBank/DDBJ whole genome shotgun (WGS) entry which is preliminary data.</text>
</comment>
<dbReference type="GO" id="GO:0005789">
    <property type="term" value="C:endoplasmic reticulum membrane"/>
    <property type="evidence" value="ECO:0007669"/>
    <property type="project" value="TreeGrafter"/>
</dbReference>
<dbReference type="EMBL" id="REGN01001311">
    <property type="protein sequence ID" value="RNA35589.1"/>
    <property type="molecule type" value="Genomic_DNA"/>
</dbReference>
<gene>
    <name evidence="4" type="ORF">BpHYR1_024033</name>
</gene>
<keyword evidence="5" id="KW-1185">Reference proteome</keyword>
<organism evidence="4 5">
    <name type="scientific">Brachionus plicatilis</name>
    <name type="common">Marine rotifer</name>
    <name type="synonym">Brachionus muelleri</name>
    <dbReference type="NCBI Taxonomy" id="10195"/>
    <lineage>
        <taxon>Eukaryota</taxon>
        <taxon>Metazoa</taxon>
        <taxon>Spiralia</taxon>
        <taxon>Gnathifera</taxon>
        <taxon>Rotifera</taxon>
        <taxon>Eurotatoria</taxon>
        <taxon>Monogononta</taxon>
        <taxon>Pseudotrocha</taxon>
        <taxon>Ploima</taxon>
        <taxon>Brachionidae</taxon>
        <taxon>Brachionus</taxon>
    </lineage>
</organism>
<dbReference type="Proteomes" id="UP000276133">
    <property type="component" value="Unassembled WGS sequence"/>
</dbReference>
<evidence type="ECO:0000256" key="2">
    <source>
        <dbReference type="ARBA" id="ARBA00023136"/>
    </source>
</evidence>
<dbReference type="STRING" id="10195.A0A3M7SIN0"/>